<comment type="caution">
    <text evidence="1">The sequence shown here is derived from an EMBL/GenBank/DDBJ whole genome shotgun (WGS) entry which is preliminary data.</text>
</comment>
<evidence type="ECO:0000313" key="2">
    <source>
        <dbReference type="Proteomes" id="UP001595191"/>
    </source>
</evidence>
<sequence>MKRKVHYFLTCLALLCIQGIIAQTKTVSGTVTDSDGGPLPGVNVLVQGTTNGTQTDFDGNYSIEASEGDVLVFSYLGTKTQNITIGASSTIDLSMEEDASQLDEVVVTALGIKRQEKTLTYAQQTVAADEITKTRDINFLNSINGKTAGVEIKKSSSGAGGSTKIVLRGNKSLSGDSTPLFVIDGIPLANNRGGQPGMWGGTDSGDGISALNPDDIASISVLRGANAAMLYGSAGANGVVLITTKQGEAGKTTVTFNSGVTFEEVIELPDLQFKYGAIDGAKESWSTTPGNYASDYVEDFFETGYNAINSLSISGGNDRTTAYFSYSNTTAEGITPTNRYSRNNVSLKQSTKLLNDKLTISSNVILSLENSFNRLPSGYYLNPLTGLYFYPRERDFNNDRINFEIFDPSRNLMAQNWFVSDHHQSNPYWIINNQPLNQDNRRVIANLSLNYQMSDKLNLQVRGNYDYGNVEREQQHAATSNSTNVHPNGSWGYLKYEDKLIYTDAILSYDSNISEDFSLNAILGASYQKTDYGTGVQVNASSGNGLIYPNEFFFHNLDLTQTPVTSVTNGEIIKQGAFANATLGFKEMLFLELGGRNDWASTLALTGNDSYFYPSFGLTAIVSEMFDLPEAITFGKFRLSNTRVANEVPFNRINPSNRITDPVGGLSRVLNRPFTDAKPEIITSTEFGADWRFFQNRLGIDFTYYHIKSEDQFVPIRLEEDDPLTEGRYNQRFINAGLIVNKGVEITLNGVPVRNDKIEWNTNLNYTRNRSEIVDIGPDDDRIVNLGSSEGYSVRLAEGGRFNDLYVLKFRRDDQGRILFDDAGKPLRTTESELIGNLDPDFTLGWNNSFSFGRFNASMLINGVFGGKVFSQTESMLDGAGVSQRTADARDAGSVPVNGVVESSGAAVTSVDPEEWFRFIGDRNGVGEMYVYDRTNIKLSQFSLGYNIDVQSLNIPWMKSASVSFVGNNLFFLKKEAPFDPELAMSTNRNSVGLDNFNLPSTRNYGVNLSVTF</sequence>
<name>A0ACC7LJL7_9FLAO</name>
<dbReference type="Proteomes" id="UP001595191">
    <property type="component" value="Unassembled WGS sequence"/>
</dbReference>
<dbReference type="EMBL" id="JBHFPV010000002">
    <property type="protein sequence ID" value="MFH6603698.1"/>
    <property type="molecule type" value="Genomic_DNA"/>
</dbReference>
<protein>
    <submittedName>
        <fullName evidence="1">SusC/RagA family TonB-linked outer membrane protein</fullName>
    </submittedName>
</protein>
<gene>
    <name evidence="1" type="ORF">ACEZ3G_09440</name>
</gene>
<accession>A0ACC7LJL7</accession>
<proteinExistence type="predicted"/>
<keyword evidence="2" id="KW-1185">Reference proteome</keyword>
<organism evidence="1 2">
    <name type="scientific">Meishania litoralis</name>
    <dbReference type="NCBI Taxonomy" id="3434685"/>
    <lineage>
        <taxon>Bacteria</taxon>
        <taxon>Pseudomonadati</taxon>
        <taxon>Bacteroidota</taxon>
        <taxon>Flavobacteriia</taxon>
        <taxon>Flavobacteriales</taxon>
        <taxon>Flavobacteriaceae</taxon>
        <taxon>Meishania</taxon>
    </lineage>
</organism>
<evidence type="ECO:0000313" key="1">
    <source>
        <dbReference type="EMBL" id="MFH6603698.1"/>
    </source>
</evidence>
<reference evidence="1" key="1">
    <citation type="submission" date="2024-09" db="EMBL/GenBank/DDBJ databases">
        <authorList>
            <person name="Liu J."/>
        </authorList>
    </citation>
    <scope>NUCLEOTIDE SEQUENCE</scope>
    <source>
        <strain evidence="1">NBU2967</strain>
    </source>
</reference>